<keyword evidence="3" id="KW-1185">Reference proteome</keyword>
<dbReference type="Proteomes" id="UP000309872">
    <property type="component" value="Unassembled WGS sequence"/>
</dbReference>
<reference evidence="2 3" key="1">
    <citation type="submission" date="2019-04" db="EMBL/GenBank/DDBJ databases">
        <title>Sphingobacterium olei sp. nov., isolated from oil-contaminated soil.</title>
        <authorList>
            <person name="Liu B."/>
        </authorList>
    </citation>
    <scope>NUCLEOTIDE SEQUENCE [LARGE SCALE GENOMIC DNA]</scope>
    <source>
        <strain evidence="2 3">Y3L14</strain>
    </source>
</reference>
<sequence>MELIDFEFKRERKLGEFVQDFINLLKIILGHCSKVMVRLLFFPICIVLLISYYISTKYNLSAEFSVDLFFYIGAAFIILSITALVAFGFAIEYFLLIRDTRKLEFDEKDVWKNFKENITKYMRFLLAAFIVSIIAIIPIGIVTFLGVFIPLVGSIALGIFYAMIGLWYFCAFLFYREGYDDLTDCFLSAFSALKRRAFEYGIASYVVSFLFQSLLSLVVLIPSLLIGLIAYNSLEFSSDFFETFYGRMLVSVGGSILTLFGIVYAMLAVMSYGIIYETAKELKYGEDIFEKISKIGRSNHA</sequence>
<organism evidence="2 3">
    <name type="scientific">Sphingobacterium alkalisoli</name>
    <dbReference type="NCBI Taxonomy" id="1874115"/>
    <lineage>
        <taxon>Bacteria</taxon>
        <taxon>Pseudomonadati</taxon>
        <taxon>Bacteroidota</taxon>
        <taxon>Sphingobacteriia</taxon>
        <taxon>Sphingobacteriales</taxon>
        <taxon>Sphingobacteriaceae</taxon>
        <taxon>Sphingobacterium</taxon>
    </lineage>
</organism>
<feature type="transmembrane region" description="Helical" evidence="1">
    <location>
        <begin position="68"/>
        <end position="95"/>
    </location>
</feature>
<keyword evidence="1" id="KW-1133">Transmembrane helix</keyword>
<feature type="transmembrane region" description="Helical" evidence="1">
    <location>
        <begin position="155"/>
        <end position="175"/>
    </location>
</feature>
<accession>A0A4V5LX83</accession>
<evidence type="ECO:0000256" key="1">
    <source>
        <dbReference type="SAM" id="Phobius"/>
    </source>
</evidence>
<proteinExistence type="predicted"/>
<keyword evidence="1" id="KW-0812">Transmembrane</keyword>
<keyword evidence="1" id="KW-0472">Membrane</keyword>
<evidence type="ECO:0000313" key="2">
    <source>
        <dbReference type="EMBL" id="TJY61299.1"/>
    </source>
</evidence>
<protein>
    <submittedName>
        <fullName evidence="2">ABC transporter permease</fullName>
    </submittedName>
</protein>
<feature type="transmembrane region" description="Helical" evidence="1">
    <location>
        <begin position="202"/>
        <end position="231"/>
    </location>
</feature>
<dbReference type="AlphaFoldDB" id="A0A4V5LX83"/>
<feature type="transmembrane region" description="Helical" evidence="1">
    <location>
        <begin position="124"/>
        <end position="149"/>
    </location>
</feature>
<name>A0A4V5LX83_9SPHI</name>
<dbReference type="EMBL" id="SUKA01000010">
    <property type="protein sequence ID" value="TJY61299.1"/>
    <property type="molecule type" value="Genomic_DNA"/>
</dbReference>
<feature type="transmembrane region" description="Helical" evidence="1">
    <location>
        <begin position="251"/>
        <end position="275"/>
    </location>
</feature>
<comment type="caution">
    <text evidence="2">The sequence shown here is derived from an EMBL/GenBank/DDBJ whole genome shotgun (WGS) entry which is preliminary data.</text>
</comment>
<gene>
    <name evidence="2" type="ORF">FAZ19_22025</name>
</gene>
<dbReference type="RefSeq" id="WP_136822936.1">
    <property type="nucleotide sequence ID" value="NZ_BMJX01000010.1"/>
</dbReference>
<dbReference type="OrthoDB" id="700024at2"/>
<feature type="transmembrane region" description="Helical" evidence="1">
    <location>
        <begin position="35"/>
        <end position="56"/>
    </location>
</feature>
<evidence type="ECO:0000313" key="3">
    <source>
        <dbReference type="Proteomes" id="UP000309872"/>
    </source>
</evidence>